<organism evidence="2 3">
    <name type="scientific">Actinoplanes friuliensis DSM 7358</name>
    <dbReference type="NCBI Taxonomy" id="1246995"/>
    <lineage>
        <taxon>Bacteria</taxon>
        <taxon>Bacillati</taxon>
        <taxon>Actinomycetota</taxon>
        <taxon>Actinomycetes</taxon>
        <taxon>Micromonosporales</taxon>
        <taxon>Micromonosporaceae</taxon>
        <taxon>Actinoplanes</taxon>
    </lineage>
</organism>
<dbReference type="STRING" id="1246995.AFR_30810"/>
<keyword evidence="3" id="KW-1185">Reference proteome</keyword>
<dbReference type="PATRIC" id="fig|1246995.3.peg.6237"/>
<evidence type="ECO:0000313" key="2">
    <source>
        <dbReference type="EMBL" id="AGZ44422.1"/>
    </source>
</evidence>
<evidence type="ECO:0000313" key="3">
    <source>
        <dbReference type="Proteomes" id="UP000017746"/>
    </source>
</evidence>
<dbReference type="HOGENOM" id="CLU_1217694_0_0_11"/>
<dbReference type="EMBL" id="CP006272">
    <property type="protein sequence ID" value="AGZ44422.1"/>
    <property type="molecule type" value="Genomic_DNA"/>
</dbReference>
<gene>
    <name evidence="2" type="ORF">AFR_30810</name>
</gene>
<name>U5W5Y2_9ACTN</name>
<reference evidence="2 3" key="1">
    <citation type="journal article" date="2014" name="J. Biotechnol.">
        <title>Complete genome sequence of the actinobacterium Actinoplanes friuliensis HAG 010964, producer of the lipopeptide antibiotic friulimycin.</title>
        <authorList>
            <person name="Ruckert C."/>
            <person name="Szczepanowski R."/>
            <person name="Albersmeier A."/>
            <person name="Goesmann A."/>
            <person name="Fischer N."/>
            <person name="Steinkamper A."/>
            <person name="Puhler A."/>
            <person name="Biener R."/>
            <person name="Schwartz D."/>
            <person name="Kalinowski J."/>
        </authorList>
    </citation>
    <scope>NUCLEOTIDE SEQUENCE [LARGE SCALE GENOMIC DNA]</scope>
    <source>
        <strain evidence="2 3">DSM 7358</strain>
    </source>
</reference>
<sequence length="227" mass="23229">MAVAFLAVLVAVGSLGVAGWAVHRANVAVAASERLTVAAPAAGQPTPEPPAVESAAPAPSPTTEASTETSTGEESGGEAPTLSPTAVFTVQYEKRKLSVQMPANRCSSRSIDLDEPQLDVGGYTNDLEVKGTCSGTMTLNFGQGVSGAADAEDLSTTPKACNERIQLSALPRDEPLPLRKGQVLCVRTSSAQAKTLGISQKMTLVNVTGVGATGLVTLEVTAWNVPV</sequence>
<evidence type="ECO:0000256" key="1">
    <source>
        <dbReference type="SAM" id="MobiDB-lite"/>
    </source>
</evidence>
<proteinExistence type="predicted"/>
<dbReference type="AlphaFoldDB" id="U5W5Y2"/>
<accession>U5W5Y2</accession>
<feature type="compositionally biased region" description="Low complexity" evidence="1">
    <location>
        <begin position="51"/>
        <end position="81"/>
    </location>
</feature>
<feature type="region of interest" description="Disordered" evidence="1">
    <location>
        <begin position="40"/>
        <end position="84"/>
    </location>
</feature>
<dbReference type="eggNOG" id="ENOG5032MRU">
    <property type="taxonomic scope" value="Bacteria"/>
</dbReference>
<dbReference type="KEGG" id="afs:AFR_30810"/>
<dbReference type="Proteomes" id="UP000017746">
    <property type="component" value="Chromosome"/>
</dbReference>
<protein>
    <submittedName>
        <fullName evidence="2">Uncharacterized protein</fullName>
    </submittedName>
</protein>